<dbReference type="InterPro" id="IPR011882">
    <property type="entry name" value="PaaC"/>
</dbReference>
<dbReference type="STRING" id="1484.SA87_08105"/>
<keyword evidence="1" id="KW-0560">Oxidoreductase</keyword>
<dbReference type="PANTHER" id="PTHR30458">
    <property type="entry name" value="PHENYLACETIC ACID DEGRADATION PROTEIN PAA"/>
    <property type="match status" value="1"/>
</dbReference>
<dbReference type="Proteomes" id="UP000243024">
    <property type="component" value="Unassembled WGS sequence"/>
</dbReference>
<dbReference type="Proteomes" id="UP000748108">
    <property type="component" value="Unassembled WGS sequence"/>
</dbReference>
<dbReference type="NCBIfam" id="TIGR02158">
    <property type="entry name" value="PA_CoA_Oxy3"/>
    <property type="match status" value="1"/>
</dbReference>
<reference evidence="2 3" key="1">
    <citation type="submission" date="2015-09" db="EMBL/GenBank/DDBJ databases">
        <title>Draft genome sequence of Hydrogenibacillus schlegelii DSM 2000.</title>
        <authorList>
            <person name="Hemp J."/>
        </authorList>
    </citation>
    <scope>NUCLEOTIDE SEQUENCE [LARGE SCALE GENOMIC DNA]</scope>
    <source>
        <strain evidence="2 3">MA 48</strain>
    </source>
</reference>
<name>A0A179IU46_HYDSH</name>
<dbReference type="InterPro" id="IPR012347">
    <property type="entry name" value="Ferritin-like"/>
</dbReference>
<dbReference type="Pfam" id="PF05138">
    <property type="entry name" value="PaaA_PaaC"/>
    <property type="match status" value="1"/>
</dbReference>
<dbReference type="Gene3D" id="1.20.1260.10">
    <property type="match status" value="1"/>
</dbReference>
<dbReference type="GO" id="GO:0097266">
    <property type="term" value="F:phenylacetyl-CoA 1,2-epoxidase activity"/>
    <property type="evidence" value="ECO:0007669"/>
    <property type="project" value="UniProtKB-EC"/>
</dbReference>
<evidence type="ECO:0000313" key="3">
    <source>
        <dbReference type="Proteomes" id="UP000243024"/>
    </source>
</evidence>
<dbReference type="AlphaFoldDB" id="A0A179IU46"/>
<dbReference type="PANTHER" id="PTHR30458:SF0">
    <property type="entry name" value="1,2-PHENYLACETYL-COA EPOXIDASE, SUBUNIT C"/>
    <property type="match status" value="1"/>
</dbReference>
<sequence>MMERFASPEAIVNRPDARSALVELLFQLADDDLFVAHRASEWLGLAPHIEEDVAFSSIAQNTMGHALYWYTLLEPLTGKNADDLAYLRPREAYRQAILVERPNGPGLFYENPSYDWAYAVVRGLAYETFKRIRLEALASSSYVPLAEAALKMRDEQFYHLYHWETWWTELSQSTDEARRRLTEAARSVFHDLPTLWDLGPKAETIVRLGLGPSAEEIERKTLKALEAEFRRVALSFPPLGSPAFTGREGQHTDEGWAAIQMMGEVYRMAPEAAW</sequence>
<reference evidence="1" key="2">
    <citation type="journal article" date="2021" name="Microbiology">
        <title>Metagenomic Analysis of the Microbial Community in the Underground Coal Fire Area (Kemerovo Region, Russia) Revealed Predominance of Thermophilic Members of the Phyla Deinococcus-thermus, Aquificae, and Firmicutes.</title>
        <authorList>
            <person name="Kadnikov V."/>
            <person name="Mardanov A.V."/>
            <person name="Beletsky A.V."/>
            <person name="Karnachuk O.V."/>
            <person name="Ravin N.V."/>
        </authorList>
    </citation>
    <scope>NUCLEOTIDE SEQUENCE</scope>
    <source>
        <strain evidence="1">RBS10-49</strain>
    </source>
</reference>
<dbReference type="EMBL" id="JAHHQF010000045">
    <property type="protein sequence ID" value="MBT9281898.1"/>
    <property type="molecule type" value="Genomic_DNA"/>
</dbReference>
<gene>
    <name evidence="1" type="primary">paaC</name>
    <name evidence="1" type="ORF">KM312_04470</name>
    <name evidence="2" type="ORF">SA87_08105</name>
</gene>
<evidence type="ECO:0000313" key="2">
    <source>
        <dbReference type="EMBL" id="OAR05320.1"/>
    </source>
</evidence>
<organism evidence="2 3">
    <name type="scientific">Hydrogenibacillus schlegelii</name>
    <name type="common">Bacillus schlegelii</name>
    <dbReference type="NCBI Taxonomy" id="1484"/>
    <lineage>
        <taxon>Bacteria</taxon>
        <taxon>Bacillati</taxon>
        <taxon>Bacillota</taxon>
        <taxon>Bacilli</taxon>
        <taxon>Bacillales</taxon>
        <taxon>Bacillales Family X. Incertae Sedis</taxon>
        <taxon>Hydrogenibacillus</taxon>
    </lineage>
</organism>
<accession>A0A179IU46</accession>
<evidence type="ECO:0000313" key="1">
    <source>
        <dbReference type="EMBL" id="MBT9281898.1"/>
    </source>
</evidence>
<dbReference type="InterPro" id="IPR007814">
    <property type="entry name" value="PaaA_PaaC"/>
</dbReference>
<dbReference type="EC" id="1.14.13.149" evidence="1"/>
<protein>
    <submittedName>
        <fullName evidence="1">Phenylacetate-CoA oxygenase subunit PaaC</fullName>
        <ecNumber evidence="1">1.14.13.149</ecNumber>
    </submittedName>
</protein>
<comment type="caution">
    <text evidence="2">The sequence shown here is derived from an EMBL/GenBank/DDBJ whole genome shotgun (WGS) entry which is preliminary data.</text>
</comment>
<dbReference type="GO" id="GO:0005829">
    <property type="term" value="C:cytosol"/>
    <property type="evidence" value="ECO:0007669"/>
    <property type="project" value="TreeGrafter"/>
</dbReference>
<proteinExistence type="predicted"/>
<dbReference type="EMBL" id="JXBB01000002">
    <property type="protein sequence ID" value="OAR05320.1"/>
    <property type="molecule type" value="Genomic_DNA"/>
</dbReference>
<dbReference type="InterPro" id="IPR009078">
    <property type="entry name" value="Ferritin-like_SF"/>
</dbReference>
<dbReference type="GO" id="GO:0010124">
    <property type="term" value="P:phenylacetate catabolic process"/>
    <property type="evidence" value="ECO:0007669"/>
    <property type="project" value="InterPro"/>
</dbReference>
<dbReference type="OrthoDB" id="9789947at2"/>
<keyword evidence="3" id="KW-1185">Reference proteome</keyword>
<dbReference type="InterPro" id="IPR052703">
    <property type="entry name" value="Aromatic_CoA_ox/epox"/>
</dbReference>
<dbReference type="SUPFAM" id="SSF47240">
    <property type="entry name" value="Ferritin-like"/>
    <property type="match status" value="1"/>
</dbReference>